<dbReference type="SUPFAM" id="SSF56059">
    <property type="entry name" value="Glutathione synthetase ATP-binding domain-like"/>
    <property type="match status" value="1"/>
</dbReference>
<evidence type="ECO:0000256" key="1">
    <source>
        <dbReference type="ARBA" id="ARBA00022598"/>
    </source>
</evidence>
<keyword evidence="5" id="KW-0460">Magnesium</keyword>
<dbReference type="Proteomes" id="UP000254255">
    <property type="component" value="Unassembled WGS sequence"/>
</dbReference>
<dbReference type="GO" id="GO:0005524">
    <property type="term" value="F:ATP binding"/>
    <property type="evidence" value="ECO:0007669"/>
    <property type="project" value="UniProtKB-KW"/>
</dbReference>
<accession>A0A377CDN6</accession>
<organism evidence="7 8">
    <name type="scientific">Escherichia coli</name>
    <dbReference type="NCBI Taxonomy" id="562"/>
    <lineage>
        <taxon>Bacteria</taxon>
        <taxon>Pseudomonadati</taxon>
        <taxon>Pseudomonadota</taxon>
        <taxon>Gammaproteobacteria</taxon>
        <taxon>Enterobacterales</taxon>
        <taxon>Enterobacteriaceae</taxon>
        <taxon>Escherichia</taxon>
    </lineage>
</organism>
<reference evidence="7 8" key="1">
    <citation type="submission" date="2018-06" db="EMBL/GenBank/DDBJ databases">
        <authorList>
            <consortium name="Pathogen Informatics"/>
            <person name="Doyle S."/>
        </authorList>
    </citation>
    <scope>NUCLEOTIDE SEQUENCE [LARGE SCALE GENOMIC DNA]</scope>
    <source>
        <strain evidence="7 8">NCTC13148</strain>
    </source>
</reference>
<keyword evidence="3" id="KW-0547">Nucleotide-binding</keyword>
<name>A0A377CDN6_ECOLX</name>
<dbReference type="Gene3D" id="3.30.1490.330">
    <property type="match status" value="1"/>
</dbReference>
<evidence type="ECO:0000313" key="7">
    <source>
        <dbReference type="EMBL" id="STL91665.1"/>
    </source>
</evidence>
<dbReference type="InterPro" id="IPR005494">
    <property type="entry name" value="GSPS_pre-ATP-grasp-like_dom"/>
</dbReference>
<dbReference type="Pfam" id="PF03738">
    <property type="entry name" value="GSP_synth"/>
    <property type="match status" value="1"/>
</dbReference>
<dbReference type="InterPro" id="IPR016185">
    <property type="entry name" value="PreATP-grasp_dom_sf"/>
</dbReference>
<keyword evidence="2" id="KW-0479">Metal-binding</keyword>
<dbReference type="AlphaFoldDB" id="A0A377CDN6"/>
<dbReference type="GO" id="GO:0016874">
    <property type="term" value="F:ligase activity"/>
    <property type="evidence" value="ECO:0007669"/>
    <property type="project" value="UniProtKB-KW"/>
</dbReference>
<evidence type="ECO:0000256" key="5">
    <source>
        <dbReference type="ARBA" id="ARBA00022842"/>
    </source>
</evidence>
<keyword evidence="1" id="KW-0436">Ligase</keyword>
<keyword evidence="4" id="KW-0067">ATP-binding</keyword>
<protein>
    <submittedName>
        <fullName evidence="7">Glutathionylspermidine synthase YjfC</fullName>
    </submittedName>
</protein>
<dbReference type="SUPFAM" id="SSF52440">
    <property type="entry name" value="PreATP-grasp domain"/>
    <property type="match status" value="1"/>
</dbReference>
<evidence type="ECO:0000256" key="4">
    <source>
        <dbReference type="ARBA" id="ARBA00022840"/>
    </source>
</evidence>
<evidence type="ECO:0000256" key="2">
    <source>
        <dbReference type="ARBA" id="ARBA00022723"/>
    </source>
</evidence>
<feature type="domain" description="Glutathionylspermidine synthase pre-ATP-grasp-like" evidence="6">
    <location>
        <begin position="1"/>
        <end position="327"/>
    </location>
</feature>
<dbReference type="GO" id="GO:0046872">
    <property type="term" value="F:metal ion binding"/>
    <property type="evidence" value="ECO:0007669"/>
    <property type="project" value="UniProtKB-KW"/>
</dbReference>
<proteinExistence type="predicted"/>
<sequence>MCLEVVDRAVKDEEILTQLAIPPLYWDVIAESWRARDPSLYGRMDFAWCGNAPVKLLEYNADTPTSLYESAYFQWLWLEDARRSGIIPRDADQYNAIQERLISRFSELYSREPFYFCCCQDTDEDRSIVLYLQDCAQQAGQESRFIYIEDLGLGVGGVLTDLDDNVIQRAFKLYPLVWMMRDDNGPLLRKRREQWVEPLWKSILSNKGLMPLLWRFFPGHPNLLASWFEGEKPQIAAGESYVRKPIYSREGGNVTIFDGQNNVVDHADGDYADEPMIYQAFQPLPRFGDSYTLIGSWIVDDEACGMGIREDNTLITKDTSRFVPHYIAG</sequence>
<evidence type="ECO:0000256" key="3">
    <source>
        <dbReference type="ARBA" id="ARBA00022741"/>
    </source>
</evidence>
<gene>
    <name evidence="7" type="primary">gsp_4</name>
    <name evidence="7" type="ORF">NCTC13148_04706</name>
</gene>
<evidence type="ECO:0000313" key="8">
    <source>
        <dbReference type="Proteomes" id="UP000254255"/>
    </source>
</evidence>
<evidence type="ECO:0000259" key="6">
    <source>
        <dbReference type="Pfam" id="PF03738"/>
    </source>
</evidence>
<dbReference type="EMBL" id="UGET01000004">
    <property type="protein sequence ID" value="STL91665.1"/>
    <property type="molecule type" value="Genomic_DNA"/>
</dbReference>